<gene>
    <name evidence="1" type="ORF">OUZ56_010722</name>
</gene>
<reference evidence="1 2" key="1">
    <citation type="journal article" date="2023" name="Nucleic Acids Res.">
        <title>The hologenome of Daphnia magna reveals possible DNA methylation and microbiome-mediated evolution of the host genome.</title>
        <authorList>
            <person name="Chaturvedi A."/>
            <person name="Li X."/>
            <person name="Dhandapani V."/>
            <person name="Marshall H."/>
            <person name="Kissane S."/>
            <person name="Cuenca-Cambronero M."/>
            <person name="Asole G."/>
            <person name="Calvet F."/>
            <person name="Ruiz-Romero M."/>
            <person name="Marangio P."/>
            <person name="Guigo R."/>
            <person name="Rago D."/>
            <person name="Mirbahai L."/>
            <person name="Eastwood N."/>
            <person name="Colbourne J.K."/>
            <person name="Zhou J."/>
            <person name="Mallon E."/>
            <person name="Orsini L."/>
        </authorList>
    </citation>
    <scope>NUCLEOTIDE SEQUENCE [LARGE SCALE GENOMIC DNA]</scope>
    <source>
        <strain evidence="1">LRV0_1</strain>
    </source>
</reference>
<evidence type="ECO:0000313" key="2">
    <source>
        <dbReference type="Proteomes" id="UP001234178"/>
    </source>
</evidence>
<keyword evidence="2" id="KW-1185">Reference proteome</keyword>
<evidence type="ECO:0000313" key="1">
    <source>
        <dbReference type="EMBL" id="KAK4005680.1"/>
    </source>
</evidence>
<protein>
    <submittedName>
        <fullName evidence="1">Uncharacterized protein</fullName>
    </submittedName>
</protein>
<organism evidence="1 2">
    <name type="scientific">Daphnia magna</name>
    <dbReference type="NCBI Taxonomy" id="35525"/>
    <lineage>
        <taxon>Eukaryota</taxon>
        <taxon>Metazoa</taxon>
        <taxon>Ecdysozoa</taxon>
        <taxon>Arthropoda</taxon>
        <taxon>Crustacea</taxon>
        <taxon>Branchiopoda</taxon>
        <taxon>Diplostraca</taxon>
        <taxon>Cladocera</taxon>
        <taxon>Anomopoda</taxon>
        <taxon>Daphniidae</taxon>
        <taxon>Daphnia</taxon>
    </lineage>
</organism>
<dbReference type="EMBL" id="JAOYFB010000002">
    <property type="protein sequence ID" value="KAK4005680.1"/>
    <property type="molecule type" value="Genomic_DNA"/>
</dbReference>
<accession>A0ABQ9YZN9</accession>
<comment type="caution">
    <text evidence="1">The sequence shown here is derived from an EMBL/GenBank/DDBJ whole genome shotgun (WGS) entry which is preliminary data.</text>
</comment>
<proteinExistence type="predicted"/>
<dbReference type="Proteomes" id="UP001234178">
    <property type="component" value="Unassembled WGS sequence"/>
</dbReference>
<sequence length="132" mass="14961">MVKHKQTENKIEAFFATGKPSFSKISDKNHLFKMAVDRQPLQNRPDRRTIRFGQKAKQQSLPNSLQKDALFITNNWDRTRRLMKTSRPAVCSAGDDRGQLDHIAPSIKVGLESTYRSESDPFSLATAATPPF</sequence>
<name>A0ABQ9YZN9_9CRUS</name>